<protein>
    <recommendedName>
        <fullName evidence="3">DUF1488 domain-containing protein</fullName>
    </recommendedName>
</protein>
<sequence>MEDTFTIVDPKYVTTGDYLAFTIKDGPASVHAKISRSALAVLDNSGKYTDIEIFEIHNERIRKAAYEMRRVNPGLDYIALSSNNF</sequence>
<dbReference type="AlphaFoldDB" id="A0A103Z6P3"/>
<dbReference type="Proteomes" id="UP000069001">
    <property type="component" value="Unassembled WGS sequence"/>
</dbReference>
<gene>
    <name evidence="1" type="ORF">WS90_31165</name>
</gene>
<evidence type="ECO:0008006" key="3">
    <source>
        <dbReference type="Google" id="ProtNLM"/>
    </source>
</evidence>
<accession>A0A103Z6P3</accession>
<evidence type="ECO:0000313" key="2">
    <source>
        <dbReference type="Proteomes" id="UP000069001"/>
    </source>
</evidence>
<name>A0A103Z6P3_BURCE</name>
<reference evidence="1 2" key="1">
    <citation type="submission" date="2015-11" db="EMBL/GenBank/DDBJ databases">
        <title>Expanding the genomic diversity of Burkholderia species for the development of highly accurate diagnostics.</title>
        <authorList>
            <person name="Sahl J."/>
            <person name="Keim P."/>
            <person name="Wagner D."/>
        </authorList>
    </citation>
    <scope>NUCLEOTIDE SEQUENCE [LARGE SCALE GENOMIC DNA]</scope>
    <source>
        <strain evidence="1 2">MSMB1302</strain>
    </source>
</reference>
<proteinExistence type="predicted"/>
<organism evidence="1 2">
    <name type="scientific">Burkholderia cepacia</name>
    <name type="common">Pseudomonas cepacia</name>
    <dbReference type="NCBI Taxonomy" id="292"/>
    <lineage>
        <taxon>Bacteria</taxon>
        <taxon>Pseudomonadati</taxon>
        <taxon>Pseudomonadota</taxon>
        <taxon>Betaproteobacteria</taxon>
        <taxon>Burkholderiales</taxon>
        <taxon>Burkholderiaceae</taxon>
        <taxon>Burkholderia</taxon>
        <taxon>Burkholderia cepacia complex</taxon>
    </lineage>
</organism>
<dbReference type="RefSeq" id="WP_059732460.1">
    <property type="nucleotide sequence ID" value="NZ_LOYH01000094.1"/>
</dbReference>
<comment type="caution">
    <text evidence="1">The sequence shown here is derived from an EMBL/GenBank/DDBJ whole genome shotgun (WGS) entry which is preliminary data.</text>
</comment>
<dbReference type="EMBL" id="LOYH01000094">
    <property type="protein sequence ID" value="KVK74271.1"/>
    <property type="molecule type" value="Genomic_DNA"/>
</dbReference>
<evidence type="ECO:0000313" key="1">
    <source>
        <dbReference type="EMBL" id="KVK74271.1"/>
    </source>
</evidence>